<dbReference type="Gene3D" id="1.10.10.60">
    <property type="entry name" value="Homeodomain-like"/>
    <property type="match status" value="1"/>
</dbReference>
<sequence length="196" mass="21547">MSRTFVYARVSKDEQTTDNQLLEIEAAGFAVQPRRIVVEQISGGVAAAARPGFSKLIDRLEQDDILIVTKLDRLGRNAMDIRSTVERLAKEGVRVYCLALGGMDLNSSTGKLTMGVIAAFAEFERDQMIERTNAGLARTVAKGTKLGRREALSDKQKGEVRELLAAGVPVAKIARDYSTSRQTIIRQRTQMSSSDK</sequence>
<organism evidence="5">
    <name type="scientific">Pseudomonas fluorescens R124</name>
    <dbReference type="NCBI Taxonomy" id="743713"/>
    <lineage>
        <taxon>Bacteria</taxon>
        <taxon>Pseudomonadati</taxon>
        <taxon>Pseudomonadota</taxon>
        <taxon>Gammaproteobacteria</taxon>
        <taxon>Pseudomonadales</taxon>
        <taxon>Pseudomonadaceae</taxon>
        <taxon>Pseudomonas</taxon>
    </lineage>
</organism>
<dbReference type="InterPro" id="IPR006120">
    <property type="entry name" value="Resolvase_HTH_dom"/>
</dbReference>
<evidence type="ECO:0000313" key="7">
    <source>
        <dbReference type="Proteomes" id="UP000006045"/>
    </source>
</evidence>
<geneLocation type="plasmid" evidence="5 7">
    <name>pMP-R124</name>
</geneLocation>
<dbReference type="PROSITE" id="PS51736">
    <property type="entry name" value="RECOMBINASES_3"/>
    <property type="match status" value="1"/>
</dbReference>
<gene>
    <name evidence="5" type="ORF">I1A_000002</name>
</gene>
<dbReference type="SUPFAM" id="SSF46689">
    <property type="entry name" value="Homeodomain-like"/>
    <property type="match status" value="1"/>
</dbReference>
<reference evidence="6 7" key="2">
    <citation type="submission" date="2012-08" db="EMBL/GenBank/DDBJ databases">
        <title>The genome of cave-isolated P. fluorescens strain R124 demonstrates phenotypic adaptation to the mineral environment.</title>
        <authorList>
            <person name="Barton M.D."/>
            <person name="Petronio M."/>
            <person name="Giarrizzo J.G."/>
            <person name="Bowling B.V."/>
            <person name="Barton H.A."/>
        </authorList>
    </citation>
    <scope>NUCLEOTIDE SEQUENCE [LARGE SCALE GENOMIC DNA]</scope>
    <source>
        <strain evidence="6 7">R124</strain>
        <plasmid evidence="6 7">pMP-R124</plasmid>
    </source>
</reference>
<keyword evidence="2" id="KW-0238">DNA-binding</keyword>
<dbReference type="PANTHER" id="PTHR30461:SF2">
    <property type="entry name" value="SERINE RECOMBINASE PINE-RELATED"/>
    <property type="match status" value="1"/>
</dbReference>
<dbReference type="EMBL" id="CM001562">
    <property type="protein sequence ID" value="EJZ60923.1"/>
    <property type="molecule type" value="Genomic_DNA"/>
</dbReference>
<dbReference type="EMBL" id="JQ737005">
    <property type="protein sequence ID" value="AFS51678.1"/>
    <property type="molecule type" value="Genomic_DNA"/>
</dbReference>
<dbReference type="CDD" id="cd03768">
    <property type="entry name" value="SR_ResInv"/>
    <property type="match status" value="1"/>
</dbReference>
<dbReference type="CDD" id="cd00569">
    <property type="entry name" value="HTH_Hin_like"/>
    <property type="match status" value="1"/>
</dbReference>
<dbReference type="GO" id="GO:0003677">
    <property type="term" value="F:DNA binding"/>
    <property type="evidence" value="ECO:0007669"/>
    <property type="project" value="UniProtKB-KW"/>
</dbReference>
<feature type="domain" description="Resolvase/invertase-type recombinase catalytic" evidence="4">
    <location>
        <begin position="3"/>
        <end position="143"/>
    </location>
</feature>
<dbReference type="SUPFAM" id="SSF53041">
    <property type="entry name" value="Resolvase-like"/>
    <property type="match status" value="1"/>
</dbReference>
<name>K0WMU6_PSEFL</name>
<dbReference type="InterPro" id="IPR006119">
    <property type="entry name" value="Resolv_N"/>
</dbReference>
<dbReference type="Pfam" id="PF02796">
    <property type="entry name" value="HTH_7"/>
    <property type="match status" value="1"/>
</dbReference>
<dbReference type="InterPro" id="IPR009057">
    <property type="entry name" value="Homeodomain-like_sf"/>
</dbReference>
<dbReference type="Proteomes" id="UP000006045">
    <property type="component" value="Plasmid pMP-R124"/>
</dbReference>
<evidence type="ECO:0000256" key="3">
    <source>
        <dbReference type="ARBA" id="ARBA00023172"/>
    </source>
</evidence>
<protein>
    <submittedName>
        <fullName evidence="5">Site-specific recombinase</fullName>
    </submittedName>
</protein>
<dbReference type="OrthoDB" id="9797501at2"/>
<evidence type="ECO:0000313" key="6">
    <source>
        <dbReference type="EMBL" id="EJZ60923.1"/>
    </source>
</evidence>
<proteinExistence type="inferred from homology"/>
<accession>K0WMU6</accession>
<dbReference type="Gene3D" id="3.40.50.1390">
    <property type="entry name" value="Resolvase, N-terminal catalytic domain"/>
    <property type="match status" value="1"/>
</dbReference>
<comment type="similarity">
    <text evidence="1">Belongs to the site-specific recombinase resolvase family.</text>
</comment>
<dbReference type="Pfam" id="PF00239">
    <property type="entry name" value="Resolvase"/>
    <property type="match status" value="1"/>
</dbReference>
<dbReference type="RefSeq" id="WP_003229972.1">
    <property type="nucleotide sequence ID" value="NC_022437.1"/>
</dbReference>
<dbReference type="GO" id="GO:0000150">
    <property type="term" value="F:DNA strand exchange activity"/>
    <property type="evidence" value="ECO:0007669"/>
    <property type="project" value="InterPro"/>
</dbReference>
<dbReference type="InterPro" id="IPR050639">
    <property type="entry name" value="SSR_resolvase"/>
</dbReference>
<keyword evidence="3" id="KW-0233">DNA recombination</keyword>
<reference evidence="5" key="1">
    <citation type="submission" date="2012-03" db="EMBL/GenBank/DDBJ databases">
        <title>The genome of cave-isolated P. fluorescens strain R124 demonstrates phenotypic adaptation to the mineral environment.</title>
        <authorList>
            <person name="Barton M.D."/>
            <person name="Petronio M."/>
            <person name="Giarrizzo J.G."/>
            <person name="Bowling B."/>
            <person name="Barton H.A."/>
        </authorList>
    </citation>
    <scope>NUCLEOTIDE SEQUENCE</scope>
    <source>
        <strain evidence="5">R124</strain>
        <plasmid evidence="5">pMP-R124</plasmid>
    </source>
</reference>
<dbReference type="InterPro" id="IPR036162">
    <property type="entry name" value="Resolvase-like_N_sf"/>
</dbReference>
<dbReference type="AlphaFoldDB" id="K0WMU6"/>
<evidence type="ECO:0000313" key="5">
    <source>
        <dbReference type="EMBL" id="AFS51678.1"/>
    </source>
</evidence>
<keyword evidence="5" id="KW-0614">Plasmid</keyword>
<evidence type="ECO:0000259" key="4">
    <source>
        <dbReference type="PROSITE" id="PS51736"/>
    </source>
</evidence>
<evidence type="ECO:0000256" key="1">
    <source>
        <dbReference type="ARBA" id="ARBA00009913"/>
    </source>
</evidence>
<dbReference type="PANTHER" id="PTHR30461">
    <property type="entry name" value="DNA-INVERTASE FROM LAMBDOID PROPHAGE"/>
    <property type="match status" value="1"/>
</dbReference>
<evidence type="ECO:0000256" key="2">
    <source>
        <dbReference type="ARBA" id="ARBA00023125"/>
    </source>
</evidence>
<dbReference type="SMART" id="SM00857">
    <property type="entry name" value="Resolvase"/>
    <property type="match status" value="1"/>
</dbReference>
<dbReference type="HOGENOM" id="CLU_010686_8_2_6"/>